<evidence type="ECO:0000256" key="1">
    <source>
        <dbReference type="SAM" id="Phobius"/>
    </source>
</evidence>
<feature type="transmembrane region" description="Helical" evidence="1">
    <location>
        <begin position="12"/>
        <end position="32"/>
    </location>
</feature>
<name>A0A1H2D870_9ACTN</name>
<evidence type="ECO:0000313" key="3">
    <source>
        <dbReference type="Proteomes" id="UP000198688"/>
    </source>
</evidence>
<keyword evidence="1" id="KW-0472">Membrane</keyword>
<keyword evidence="1" id="KW-0812">Transmembrane</keyword>
<sequence length="284" mass="30116">MKAATANKPPRPILRAALVGLAGGAAVGAGRYDALTEPGGPGILWRPLLISVSFILLAILGAGAATYFASKKDLNENNRNAAEADQAIRSRSLLLATINSVTGAQNELVSLKGDQRLPEFSGRFKQVATDAVAKMTLILQGDTGDGAGVRVMFAEYDQSKMEVILDGTQILAEHGEFPDGKLEKSDLNIDATYPELMKAANEFANGDVGCRDGDAQARAPELTRLRSPDQPSHYVRIKIASGKQIHGVMFVDIWGSTLLPKSDLHLMLSVARLLSAGLAAVAEP</sequence>
<dbReference type="EMBL" id="LT629758">
    <property type="protein sequence ID" value="SDT78930.1"/>
    <property type="molecule type" value="Genomic_DNA"/>
</dbReference>
<keyword evidence="3" id="KW-1185">Reference proteome</keyword>
<feature type="transmembrane region" description="Helical" evidence="1">
    <location>
        <begin position="44"/>
        <end position="69"/>
    </location>
</feature>
<dbReference type="AlphaFoldDB" id="A0A1H2D870"/>
<organism evidence="2 3">
    <name type="scientific">Actinoplanes derwentensis</name>
    <dbReference type="NCBI Taxonomy" id="113562"/>
    <lineage>
        <taxon>Bacteria</taxon>
        <taxon>Bacillati</taxon>
        <taxon>Actinomycetota</taxon>
        <taxon>Actinomycetes</taxon>
        <taxon>Micromonosporales</taxon>
        <taxon>Micromonosporaceae</taxon>
        <taxon>Actinoplanes</taxon>
    </lineage>
</organism>
<proteinExistence type="predicted"/>
<gene>
    <name evidence="2" type="ORF">SAMN04489716_8575</name>
</gene>
<accession>A0A1H2D870</accession>
<reference evidence="2 3" key="1">
    <citation type="submission" date="2016-10" db="EMBL/GenBank/DDBJ databases">
        <authorList>
            <person name="de Groot N.N."/>
        </authorList>
    </citation>
    <scope>NUCLEOTIDE SEQUENCE [LARGE SCALE GENOMIC DNA]</scope>
    <source>
        <strain evidence="2 3">DSM 43941</strain>
    </source>
</reference>
<evidence type="ECO:0000313" key="2">
    <source>
        <dbReference type="EMBL" id="SDT78930.1"/>
    </source>
</evidence>
<protein>
    <submittedName>
        <fullName evidence="2">Uncharacterized protein</fullName>
    </submittedName>
</protein>
<keyword evidence="1" id="KW-1133">Transmembrane helix</keyword>
<dbReference type="Proteomes" id="UP000198688">
    <property type="component" value="Chromosome I"/>
</dbReference>